<evidence type="ECO:0000313" key="2">
    <source>
        <dbReference type="Proteomes" id="UP000887013"/>
    </source>
</evidence>
<dbReference type="AlphaFoldDB" id="A0A8X6NYS5"/>
<dbReference type="EMBL" id="BMAW01062948">
    <property type="protein sequence ID" value="GFT38035.1"/>
    <property type="molecule type" value="Genomic_DNA"/>
</dbReference>
<sequence>MVLVIILGQSKSVTNDNRLRTVHGKWYAIASEKVGLLRVDPRKVFYFPSTTQRNSNGGILLSATWGCALQGLQVPSRE</sequence>
<gene>
    <name evidence="1" type="ORF">NPIL_202161</name>
</gene>
<keyword evidence="2" id="KW-1185">Reference proteome</keyword>
<reference evidence="1" key="1">
    <citation type="submission" date="2020-08" db="EMBL/GenBank/DDBJ databases">
        <title>Multicomponent nature underlies the extraordinary mechanical properties of spider dragline silk.</title>
        <authorList>
            <person name="Kono N."/>
            <person name="Nakamura H."/>
            <person name="Mori M."/>
            <person name="Yoshida Y."/>
            <person name="Ohtoshi R."/>
            <person name="Malay A.D."/>
            <person name="Moran D.A.P."/>
            <person name="Tomita M."/>
            <person name="Numata K."/>
            <person name="Arakawa K."/>
        </authorList>
    </citation>
    <scope>NUCLEOTIDE SEQUENCE</scope>
</reference>
<name>A0A8X6NYS5_NEPPI</name>
<comment type="caution">
    <text evidence="1">The sequence shown here is derived from an EMBL/GenBank/DDBJ whole genome shotgun (WGS) entry which is preliminary data.</text>
</comment>
<evidence type="ECO:0000313" key="1">
    <source>
        <dbReference type="EMBL" id="GFT38035.1"/>
    </source>
</evidence>
<accession>A0A8X6NYS5</accession>
<dbReference type="Proteomes" id="UP000887013">
    <property type="component" value="Unassembled WGS sequence"/>
</dbReference>
<organism evidence="1 2">
    <name type="scientific">Nephila pilipes</name>
    <name type="common">Giant wood spider</name>
    <name type="synonym">Nephila maculata</name>
    <dbReference type="NCBI Taxonomy" id="299642"/>
    <lineage>
        <taxon>Eukaryota</taxon>
        <taxon>Metazoa</taxon>
        <taxon>Ecdysozoa</taxon>
        <taxon>Arthropoda</taxon>
        <taxon>Chelicerata</taxon>
        <taxon>Arachnida</taxon>
        <taxon>Araneae</taxon>
        <taxon>Araneomorphae</taxon>
        <taxon>Entelegynae</taxon>
        <taxon>Araneoidea</taxon>
        <taxon>Nephilidae</taxon>
        <taxon>Nephila</taxon>
    </lineage>
</organism>
<proteinExistence type="predicted"/>
<protein>
    <submittedName>
        <fullName evidence="1">Uncharacterized protein</fullName>
    </submittedName>
</protein>